<comment type="caution">
    <text evidence="1">The sequence shown here is derived from an EMBL/GenBank/DDBJ whole genome shotgun (WGS) entry which is preliminary data.</text>
</comment>
<sequence length="111" mass="12709">MHFHWKALARRSRNGIKGLFDSNGHWTYDKEGIVGVIEHYFDDIFSSNFPSSQELKRVLDCIQPCLSARNISFLDIKFSPEEVGKAIFDMSPTKAPGLVDSRLSFIRNFGR</sequence>
<dbReference type="AlphaFoldDB" id="A0AAD9X7F3"/>
<accession>A0AAD9X7F3</accession>
<gene>
    <name evidence="1" type="ORF">Ddye_013979</name>
</gene>
<dbReference type="Proteomes" id="UP001280121">
    <property type="component" value="Unassembled WGS sequence"/>
</dbReference>
<dbReference type="EMBL" id="JANJYI010000004">
    <property type="protein sequence ID" value="KAK2654123.1"/>
    <property type="molecule type" value="Genomic_DNA"/>
</dbReference>
<organism evidence="1 2">
    <name type="scientific">Dipteronia dyeriana</name>
    <dbReference type="NCBI Taxonomy" id="168575"/>
    <lineage>
        <taxon>Eukaryota</taxon>
        <taxon>Viridiplantae</taxon>
        <taxon>Streptophyta</taxon>
        <taxon>Embryophyta</taxon>
        <taxon>Tracheophyta</taxon>
        <taxon>Spermatophyta</taxon>
        <taxon>Magnoliopsida</taxon>
        <taxon>eudicotyledons</taxon>
        <taxon>Gunneridae</taxon>
        <taxon>Pentapetalae</taxon>
        <taxon>rosids</taxon>
        <taxon>malvids</taxon>
        <taxon>Sapindales</taxon>
        <taxon>Sapindaceae</taxon>
        <taxon>Hippocastanoideae</taxon>
        <taxon>Acereae</taxon>
        <taxon>Dipteronia</taxon>
    </lineage>
</organism>
<evidence type="ECO:0000313" key="2">
    <source>
        <dbReference type="Proteomes" id="UP001280121"/>
    </source>
</evidence>
<reference evidence="1" key="1">
    <citation type="journal article" date="2023" name="Plant J.">
        <title>Genome sequences and population genomics provide insights into the demographic history, inbreeding, and mutation load of two 'living fossil' tree species of Dipteronia.</title>
        <authorList>
            <person name="Feng Y."/>
            <person name="Comes H.P."/>
            <person name="Chen J."/>
            <person name="Zhu S."/>
            <person name="Lu R."/>
            <person name="Zhang X."/>
            <person name="Li P."/>
            <person name="Qiu J."/>
            <person name="Olsen K.M."/>
            <person name="Qiu Y."/>
        </authorList>
    </citation>
    <scope>NUCLEOTIDE SEQUENCE</scope>
    <source>
        <strain evidence="1">KIB01</strain>
    </source>
</reference>
<protein>
    <submittedName>
        <fullName evidence="1">Uncharacterized protein</fullName>
    </submittedName>
</protein>
<keyword evidence="2" id="KW-1185">Reference proteome</keyword>
<name>A0AAD9X7F3_9ROSI</name>
<evidence type="ECO:0000313" key="1">
    <source>
        <dbReference type="EMBL" id="KAK2654123.1"/>
    </source>
</evidence>
<proteinExistence type="predicted"/>